<evidence type="ECO:0000313" key="2">
    <source>
        <dbReference type="EMBL" id="QHF05807.1"/>
    </source>
</evidence>
<organism evidence="2 3">
    <name type="scientific">Pseudomonas asturiensis</name>
    <dbReference type="NCBI Taxonomy" id="1190415"/>
    <lineage>
        <taxon>Bacteria</taxon>
        <taxon>Pseudomonadati</taxon>
        <taxon>Pseudomonadota</taxon>
        <taxon>Gammaproteobacteria</taxon>
        <taxon>Pseudomonadales</taxon>
        <taxon>Pseudomonadaceae</taxon>
        <taxon>Pseudomonas</taxon>
    </lineage>
</organism>
<sequence length="76" mass="8276">MPAKTPPPLSKDKASTLRQILHSVLAAAFGVQSGQRREHDFTHSKPARFLLPGMLLTVVCVAILLGIVQLLYLALE</sequence>
<dbReference type="InterPro" id="IPR021344">
    <property type="entry name" value="DUF2970"/>
</dbReference>
<evidence type="ECO:0000313" key="3">
    <source>
        <dbReference type="Proteomes" id="UP000464644"/>
    </source>
</evidence>
<keyword evidence="1" id="KW-0472">Membrane</keyword>
<accession>A0ABX6HJS7</accession>
<dbReference type="EMBL" id="CP047265">
    <property type="protein sequence ID" value="QHF05807.1"/>
    <property type="molecule type" value="Genomic_DNA"/>
</dbReference>
<dbReference type="Pfam" id="PF11174">
    <property type="entry name" value="DUF2970"/>
    <property type="match status" value="1"/>
</dbReference>
<evidence type="ECO:0000256" key="1">
    <source>
        <dbReference type="SAM" id="Phobius"/>
    </source>
</evidence>
<feature type="transmembrane region" description="Helical" evidence="1">
    <location>
        <begin position="49"/>
        <end position="75"/>
    </location>
</feature>
<dbReference type="Proteomes" id="UP000464644">
    <property type="component" value="Chromosome"/>
</dbReference>
<proteinExistence type="predicted"/>
<protein>
    <submittedName>
        <fullName evidence="2">DUF2970 domain-containing protein</fullName>
    </submittedName>
</protein>
<name>A0ABX6HJS7_9PSED</name>
<keyword evidence="1" id="KW-1133">Transmembrane helix</keyword>
<gene>
    <name evidence="2" type="ORF">N015_14605</name>
</gene>
<keyword evidence="1" id="KW-0812">Transmembrane</keyword>
<keyword evidence="3" id="KW-1185">Reference proteome</keyword>
<reference evidence="2 3" key="1">
    <citation type="journal article" date="2014" name="Genome Announc.">
        <title>Draft Genome Sequences of a Phylogenetically Diverse Suite of Pseudomonas syringae Strains from Multiple Source Populations.</title>
        <authorList>
            <person name="Baltrus D.A."/>
            <person name="Yourstone S."/>
            <person name="Lind A."/>
            <person name="Guilbaud C."/>
            <person name="Sands D.C."/>
            <person name="Jones C.D."/>
            <person name="Morris C.E."/>
            <person name="Dangl J.L."/>
        </authorList>
    </citation>
    <scope>NUCLEOTIDE SEQUENCE [LARGE SCALE GENOMIC DNA]</scope>
    <source>
        <strain evidence="2 3">CC1524</strain>
    </source>
</reference>